<organism evidence="2">
    <name type="scientific">Anopheles braziliensis</name>
    <dbReference type="NCBI Taxonomy" id="58242"/>
    <lineage>
        <taxon>Eukaryota</taxon>
        <taxon>Metazoa</taxon>
        <taxon>Ecdysozoa</taxon>
        <taxon>Arthropoda</taxon>
        <taxon>Hexapoda</taxon>
        <taxon>Insecta</taxon>
        <taxon>Pterygota</taxon>
        <taxon>Neoptera</taxon>
        <taxon>Endopterygota</taxon>
        <taxon>Diptera</taxon>
        <taxon>Nematocera</taxon>
        <taxon>Culicoidea</taxon>
        <taxon>Culicidae</taxon>
        <taxon>Anophelinae</taxon>
        <taxon>Anopheles</taxon>
    </lineage>
</organism>
<dbReference type="AlphaFoldDB" id="A0A2M3ZWB1"/>
<proteinExistence type="predicted"/>
<dbReference type="EMBL" id="GGFM01011937">
    <property type="protein sequence ID" value="MBW32688.1"/>
    <property type="molecule type" value="Transcribed_RNA"/>
</dbReference>
<reference evidence="2" key="1">
    <citation type="submission" date="2018-01" db="EMBL/GenBank/DDBJ databases">
        <title>An insight into the sialome of Amazonian anophelines.</title>
        <authorList>
            <person name="Ribeiro J.M."/>
            <person name="Scarpassa V."/>
            <person name="Calvo E."/>
        </authorList>
    </citation>
    <scope>NUCLEOTIDE SEQUENCE</scope>
    <source>
        <tissue evidence="2">Salivary glands</tissue>
    </source>
</reference>
<evidence type="ECO:0000313" key="2">
    <source>
        <dbReference type="EMBL" id="MBW32688.1"/>
    </source>
</evidence>
<feature type="chain" id="PRO_5014831041" evidence="1">
    <location>
        <begin position="18"/>
        <end position="80"/>
    </location>
</feature>
<name>A0A2M3ZWB1_9DIPT</name>
<evidence type="ECO:0000256" key="1">
    <source>
        <dbReference type="SAM" id="SignalP"/>
    </source>
</evidence>
<feature type="signal peptide" evidence="1">
    <location>
        <begin position="1"/>
        <end position="17"/>
    </location>
</feature>
<sequence>MLIPLMLLLHFLLAAAPFRVRLNRTRESHMPGDPLIQCHPYPLLLMECNCCWSEEARGPNQLANHAVKRLRIMFSVKRYR</sequence>
<accession>A0A2M3ZWB1</accession>
<keyword evidence="1" id="KW-0732">Signal</keyword>
<protein>
    <submittedName>
        <fullName evidence="2">Putative secreted peptide</fullName>
    </submittedName>
</protein>